<keyword evidence="8 11" id="KW-0255">Endonuclease</keyword>
<keyword evidence="11" id="KW-0963">Cytoplasm</keyword>
<dbReference type="PANTHER" id="PTHR10642:SF26">
    <property type="entry name" value="RIBONUCLEASE H1"/>
    <property type="match status" value="1"/>
</dbReference>
<dbReference type="GO" id="GO:0000287">
    <property type="term" value="F:magnesium ion binding"/>
    <property type="evidence" value="ECO:0007669"/>
    <property type="project" value="UniProtKB-UniRule"/>
</dbReference>
<accession>A0A501XTJ0</accession>
<evidence type="ECO:0000259" key="12">
    <source>
        <dbReference type="PROSITE" id="PS50879"/>
    </source>
</evidence>
<dbReference type="InterPro" id="IPR036397">
    <property type="entry name" value="RNaseH_sf"/>
</dbReference>
<keyword evidence="14" id="KW-1185">Reference proteome</keyword>
<name>A0A501XTJ0_9SPHN</name>
<dbReference type="InterPro" id="IPR002156">
    <property type="entry name" value="RNaseH_domain"/>
</dbReference>
<evidence type="ECO:0000313" key="14">
    <source>
        <dbReference type="Proteomes" id="UP000319897"/>
    </source>
</evidence>
<evidence type="ECO:0000313" key="13">
    <source>
        <dbReference type="EMBL" id="TPE63968.1"/>
    </source>
</evidence>
<comment type="subcellular location">
    <subcellularLocation>
        <location evidence="11">Cytoplasm</location>
    </subcellularLocation>
</comment>
<keyword evidence="7 11" id="KW-0479">Metal-binding</keyword>
<dbReference type="FunFam" id="3.30.420.10:FF:000089">
    <property type="entry name" value="Ribonuclease H"/>
    <property type="match status" value="1"/>
</dbReference>
<evidence type="ECO:0000256" key="11">
    <source>
        <dbReference type="HAMAP-Rule" id="MF_00042"/>
    </source>
</evidence>
<dbReference type="GO" id="GO:0003676">
    <property type="term" value="F:nucleic acid binding"/>
    <property type="evidence" value="ECO:0007669"/>
    <property type="project" value="InterPro"/>
</dbReference>
<proteinExistence type="inferred from homology"/>
<dbReference type="PROSITE" id="PS50879">
    <property type="entry name" value="RNASE_H_1"/>
    <property type="match status" value="1"/>
</dbReference>
<sequence>MADLPHIRITTDGACKGNPGPGGWAAILQWNGTEKLLTGAERQTTNNRMEMTAALKALEAMKRPAEIILVTDSKYLLEGITKWIHGWKRNGWRNASREPVKNADLWQALDAATRPHSIQWQWVKGHSGDPMNERADALANQAIASMLESREG</sequence>
<feature type="domain" description="RNase H type-1" evidence="12">
    <location>
        <begin position="3"/>
        <end position="144"/>
    </location>
</feature>
<evidence type="ECO:0000256" key="1">
    <source>
        <dbReference type="ARBA" id="ARBA00000077"/>
    </source>
</evidence>
<dbReference type="PANTHER" id="PTHR10642">
    <property type="entry name" value="RIBONUCLEASE H1"/>
    <property type="match status" value="1"/>
</dbReference>
<evidence type="ECO:0000256" key="4">
    <source>
        <dbReference type="ARBA" id="ARBA00011245"/>
    </source>
</evidence>
<evidence type="ECO:0000256" key="9">
    <source>
        <dbReference type="ARBA" id="ARBA00022801"/>
    </source>
</evidence>
<dbReference type="Gene3D" id="3.30.420.10">
    <property type="entry name" value="Ribonuclease H-like superfamily/Ribonuclease H"/>
    <property type="match status" value="1"/>
</dbReference>
<dbReference type="GO" id="GO:0043137">
    <property type="term" value="P:DNA replication, removal of RNA primer"/>
    <property type="evidence" value="ECO:0007669"/>
    <property type="project" value="TreeGrafter"/>
</dbReference>
<evidence type="ECO:0000256" key="7">
    <source>
        <dbReference type="ARBA" id="ARBA00022723"/>
    </source>
</evidence>
<comment type="caution">
    <text evidence="13">The sequence shown here is derived from an EMBL/GenBank/DDBJ whole genome shotgun (WGS) entry which is preliminary data.</text>
</comment>
<keyword evidence="9 11" id="KW-0378">Hydrolase</keyword>
<dbReference type="SUPFAM" id="SSF53098">
    <property type="entry name" value="Ribonuclease H-like"/>
    <property type="match status" value="1"/>
</dbReference>
<dbReference type="GO" id="GO:0004523">
    <property type="term" value="F:RNA-DNA hybrid ribonuclease activity"/>
    <property type="evidence" value="ECO:0007669"/>
    <property type="project" value="UniProtKB-UniRule"/>
</dbReference>
<gene>
    <name evidence="11 13" type="primary">rnhA</name>
    <name evidence="13" type="ORF">FJQ54_03785</name>
</gene>
<dbReference type="NCBIfam" id="NF001236">
    <property type="entry name" value="PRK00203.1"/>
    <property type="match status" value="1"/>
</dbReference>
<feature type="binding site" evidence="11">
    <location>
        <position position="12"/>
    </location>
    <ligand>
        <name>Mg(2+)</name>
        <dbReference type="ChEBI" id="CHEBI:18420"/>
        <label>1</label>
    </ligand>
</feature>
<comment type="catalytic activity">
    <reaction evidence="1 11">
        <text>Endonucleolytic cleavage to 5'-phosphomonoester.</text>
        <dbReference type="EC" id="3.1.26.4"/>
    </reaction>
</comment>
<dbReference type="GO" id="GO:0005737">
    <property type="term" value="C:cytoplasm"/>
    <property type="evidence" value="ECO:0007669"/>
    <property type="project" value="UniProtKB-SubCell"/>
</dbReference>
<dbReference type="CDD" id="cd09278">
    <property type="entry name" value="RNase_HI_prokaryote_like"/>
    <property type="match status" value="1"/>
</dbReference>
<dbReference type="Proteomes" id="UP000319897">
    <property type="component" value="Unassembled WGS sequence"/>
</dbReference>
<evidence type="ECO:0000256" key="6">
    <source>
        <dbReference type="ARBA" id="ARBA00022722"/>
    </source>
</evidence>
<dbReference type="EC" id="3.1.26.4" evidence="5 11"/>
<keyword evidence="6 11" id="KW-0540">Nuclease</keyword>
<dbReference type="AlphaFoldDB" id="A0A501XTJ0"/>
<evidence type="ECO:0000256" key="8">
    <source>
        <dbReference type="ARBA" id="ARBA00022759"/>
    </source>
</evidence>
<evidence type="ECO:0000256" key="10">
    <source>
        <dbReference type="ARBA" id="ARBA00022842"/>
    </source>
</evidence>
<dbReference type="InterPro" id="IPR050092">
    <property type="entry name" value="RNase_H"/>
</dbReference>
<dbReference type="EMBL" id="VFSU01000011">
    <property type="protein sequence ID" value="TPE63968.1"/>
    <property type="molecule type" value="Genomic_DNA"/>
</dbReference>
<dbReference type="Pfam" id="PF00075">
    <property type="entry name" value="RNase_H"/>
    <property type="match status" value="1"/>
</dbReference>
<evidence type="ECO:0000256" key="2">
    <source>
        <dbReference type="ARBA" id="ARBA00004065"/>
    </source>
</evidence>
<feature type="binding site" evidence="11">
    <location>
        <position position="50"/>
    </location>
    <ligand>
        <name>Mg(2+)</name>
        <dbReference type="ChEBI" id="CHEBI:18420"/>
        <label>1</label>
    </ligand>
</feature>
<feature type="binding site" evidence="11">
    <location>
        <position position="72"/>
    </location>
    <ligand>
        <name>Mg(2+)</name>
        <dbReference type="ChEBI" id="CHEBI:18420"/>
        <label>1</label>
    </ligand>
</feature>
<dbReference type="HAMAP" id="MF_00042">
    <property type="entry name" value="RNase_H"/>
    <property type="match status" value="1"/>
</dbReference>
<keyword evidence="10 11" id="KW-0460">Magnesium</keyword>
<feature type="binding site" evidence="11">
    <location>
        <position position="136"/>
    </location>
    <ligand>
        <name>Mg(2+)</name>
        <dbReference type="ChEBI" id="CHEBI:18420"/>
        <label>2</label>
    </ligand>
</feature>
<protein>
    <recommendedName>
        <fullName evidence="5 11">Ribonuclease H</fullName>
        <shortName evidence="11">RNase H</shortName>
        <ecNumber evidence="5 11">3.1.26.4</ecNumber>
    </recommendedName>
</protein>
<dbReference type="OrthoDB" id="7845843at2"/>
<dbReference type="InterPro" id="IPR022892">
    <property type="entry name" value="RNaseHI"/>
</dbReference>
<comment type="function">
    <text evidence="2 11">Endonuclease that specifically degrades the RNA of RNA-DNA hybrids.</text>
</comment>
<evidence type="ECO:0000256" key="5">
    <source>
        <dbReference type="ARBA" id="ARBA00012180"/>
    </source>
</evidence>
<feature type="binding site" evidence="11">
    <location>
        <position position="12"/>
    </location>
    <ligand>
        <name>Mg(2+)</name>
        <dbReference type="ChEBI" id="CHEBI:18420"/>
        <label>2</label>
    </ligand>
</feature>
<comment type="similarity">
    <text evidence="3 11">Belongs to the RNase H family.</text>
</comment>
<comment type="cofactor">
    <cofactor evidence="11">
        <name>Mg(2+)</name>
        <dbReference type="ChEBI" id="CHEBI:18420"/>
    </cofactor>
    <text evidence="11">Binds 1 Mg(2+) ion per subunit. May bind a second metal ion at a regulatory site, or after substrate binding.</text>
</comment>
<comment type="subunit">
    <text evidence="4 11">Monomer.</text>
</comment>
<organism evidence="13 14">
    <name type="scientific">Sandaracinobacter neustonicus</name>
    <dbReference type="NCBI Taxonomy" id="1715348"/>
    <lineage>
        <taxon>Bacteria</taxon>
        <taxon>Pseudomonadati</taxon>
        <taxon>Pseudomonadota</taxon>
        <taxon>Alphaproteobacteria</taxon>
        <taxon>Sphingomonadales</taxon>
        <taxon>Sphingosinicellaceae</taxon>
        <taxon>Sandaracinobacter</taxon>
    </lineage>
</organism>
<reference evidence="13 14" key="1">
    <citation type="submission" date="2019-06" db="EMBL/GenBank/DDBJ databases">
        <authorList>
            <person name="Lee I."/>
            <person name="Jang G.I."/>
            <person name="Hwang C.Y."/>
        </authorList>
    </citation>
    <scope>NUCLEOTIDE SEQUENCE [LARGE SCALE GENOMIC DNA]</scope>
    <source>
        <strain evidence="13 14">PAMC 28131</strain>
    </source>
</reference>
<dbReference type="InterPro" id="IPR012337">
    <property type="entry name" value="RNaseH-like_sf"/>
</dbReference>
<evidence type="ECO:0000256" key="3">
    <source>
        <dbReference type="ARBA" id="ARBA00005300"/>
    </source>
</evidence>
<dbReference type="RefSeq" id="WP_140926988.1">
    <property type="nucleotide sequence ID" value="NZ_VFSU01000011.1"/>
</dbReference>